<evidence type="ECO:0000313" key="9">
    <source>
        <dbReference type="Proteomes" id="UP000030765"/>
    </source>
</evidence>
<dbReference type="GO" id="GO:0061630">
    <property type="term" value="F:ubiquitin protein ligase activity"/>
    <property type="evidence" value="ECO:0007669"/>
    <property type="project" value="TreeGrafter"/>
</dbReference>
<dbReference type="Pfam" id="PF21361">
    <property type="entry name" value="Sina_ZnF"/>
    <property type="match status" value="1"/>
</dbReference>
<evidence type="ECO:0000256" key="3">
    <source>
        <dbReference type="ARBA" id="ARBA00022833"/>
    </source>
</evidence>
<name>A0A084WIQ4_ANOSI</name>
<feature type="region of interest" description="Disordered" evidence="5">
    <location>
        <begin position="282"/>
        <end position="455"/>
    </location>
</feature>
<evidence type="ECO:0000256" key="1">
    <source>
        <dbReference type="ARBA" id="ARBA00022723"/>
    </source>
</evidence>
<organism evidence="7">
    <name type="scientific">Anopheles sinensis</name>
    <name type="common">Mosquito</name>
    <dbReference type="NCBI Taxonomy" id="74873"/>
    <lineage>
        <taxon>Eukaryota</taxon>
        <taxon>Metazoa</taxon>
        <taxon>Ecdysozoa</taxon>
        <taxon>Arthropoda</taxon>
        <taxon>Hexapoda</taxon>
        <taxon>Insecta</taxon>
        <taxon>Pterygota</taxon>
        <taxon>Neoptera</taxon>
        <taxon>Endopterygota</taxon>
        <taxon>Diptera</taxon>
        <taxon>Nematocera</taxon>
        <taxon>Culicoidea</taxon>
        <taxon>Culicidae</taxon>
        <taxon>Anophelinae</taxon>
        <taxon>Anopheles</taxon>
    </lineage>
</organism>
<gene>
    <name evidence="7" type="ORF">ZHAS_00018151</name>
</gene>
<evidence type="ECO:0000256" key="4">
    <source>
        <dbReference type="PROSITE-ProRule" id="PRU00455"/>
    </source>
</evidence>
<dbReference type="PROSITE" id="PS51081">
    <property type="entry name" value="ZF_SIAH"/>
    <property type="match status" value="1"/>
</dbReference>
<dbReference type="InterPro" id="IPR013083">
    <property type="entry name" value="Znf_RING/FYVE/PHD"/>
</dbReference>
<feature type="compositionally biased region" description="Low complexity" evidence="5">
    <location>
        <begin position="317"/>
        <end position="355"/>
    </location>
</feature>
<dbReference type="EMBL" id="KE525347">
    <property type="protein sequence ID" value="KFB50098.1"/>
    <property type="molecule type" value="Genomic_DNA"/>
</dbReference>
<dbReference type="STRING" id="74873.A0A084WIQ4"/>
<dbReference type="GO" id="GO:0005737">
    <property type="term" value="C:cytoplasm"/>
    <property type="evidence" value="ECO:0007669"/>
    <property type="project" value="TreeGrafter"/>
</dbReference>
<reference evidence="8" key="2">
    <citation type="submission" date="2020-05" db="UniProtKB">
        <authorList>
            <consortium name="EnsemblMetazoa"/>
        </authorList>
    </citation>
    <scope>IDENTIFICATION</scope>
</reference>
<evidence type="ECO:0000256" key="2">
    <source>
        <dbReference type="ARBA" id="ARBA00022771"/>
    </source>
</evidence>
<dbReference type="GO" id="GO:0016567">
    <property type="term" value="P:protein ubiquitination"/>
    <property type="evidence" value="ECO:0007669"/>
    <property type="project" value="UniProtKB-UniPathway"/>
</dbReference>
<dbReference type="UniPathway" id="UPA00143"/>
<evidence type="ECO:0000313" key="7">
    <source>
        <dbReference type="EMBL" id="KFB50098.1"/>
    </source>
</evidence>
<dbReference type="Gene3D" id="3.30.40.10">
    <property type="entry name" value="Zinc/RING finger domain, C3HC4 (zinc finger)"/>
    <property type="match status" value="1"/>
</dbReference>
<dbReference type="OrthoDB" id="4788989at2759"/>
<reference evidence="7 9" key="1">
    <citation type="journal article" date="2014" name="BMC Genomics">
        <title>Genome sequence of Anopheles sinensis provides insight into genetics basis of mosquito competence for malaria parasites.</title>
        <authorList>
            <person name="Zhou D."/>
            <person name="Zhang D."/>
            <person name="Ding G."/>
            <person name="Shi L."/>
            <person name="Hou Q."/>
            <person name="Ye Y."/>
            <person name="Xu Y."/>
            <person name="Zhou H."/>
            <person name="Xiong C."/>
            <person name="Li S."/>
            <person name="Yu J."/>
            <person name="Hong S."/>
            <person name="Yu X."/>
            <person name="Zou P."/>
            <person name="Chen C."/>
            <person name="Chang X."/>
            <person name="Wang W."/>
            <person name="Lv Y."/>
            <person name="Sun Y."/>
            <person name="Ma L."/>
            <person name="Shen B."/>
            <person name="Zhu C."/>
        </authorList>
    </citation>
    <scope>NUCLEOTIDE SEQUENCE [LARGE SCALE GENOMIC DNA]</scope>
</reference>
<feature type="compositionally biased region" description="Low complexity" evidence="5">
    <location>
        <begin position="389"/>
        <end position="404"/>
    </location>
</feature>
<keyword evidence="1" id="KW-0479">Metal-binding</keyword>
<keyword evidence="2 4" id="KW-0863">Zinc-finger</keyword>
<dbReference type="SUPFAM" id="SSF49599">
    <property type="entry name" value="TRAF domain-like"/>
    <property type="match status" value="1"/>
</dbReference>
<dbReference type="OMA" id="QYCYELE"/>
<dbReference type="AlphaFoldDB" id="A0A084WIQ4"/>
<sequence>MDIERLKCKQCGKFPDGEIFECAAKEHIMCVGCAERSKKILCPCGAKLIVKKQRNPIELLVQNVKTICRYEENGCTWKFTASEMDAHVQECKFRPYRCVASTLNVLKCDWIGLQHEIEQHLVESHKELGPVFRFCESSSMVFKENVSLGGLKVVDAFSKHFLFHFFSDAAKKTLSFLMVYFGRHEESDQYFFELHLRSLPGPETVQKSSDAQGADAVAEPLNTGVVESVKFVERCYSDSENLTELLEEERCITLTHRQVQKYLHNGKIYFSYKIRKADALGKERKVSEQEGMASTTTVGKPKPRPPPFKFVDKGKVSTNSKRSASSSSTSSSTGSSSTSGKSTNSSETSSSGKSTPIGGPVASRSPSSASTLTITSERNSAIGTPGAFLRSNSSTHSLSSINRIIGPDSPFEKPGHCPLLTPSINKLDMVSGPGRQGKQRKAPRGGRGGGGRAPK</sequence>
<dbReference type="GO" id="GO:0043161">
    <property type="term" value="P:proteasome-mediated ubiquitin-dependent protein catabolic process"/>
    <property type="evidence" value="ECO:0007669"/>
    <property type="project" value="TreeGrafter"/>
</dbReference>
<protein>
    <submittedName>
        <fullName evidence="8">E3 ubiquitin-protein ligase</fullName>
    </submittedName>
</protein>
<dbReference type="Proteomes" id="UP000030765">
    <property type="component" value="Unassembled WGS sequence"/>
</dbReference>
<feature type="compositionally biased region" description="Gly residues" evidence="5">
    <location>
        <begin position="445"/>
        <end position="455"/>
    </location>
</feature>
<keyword evidence="3" id="KW-0862">Zinc</keyword>
<proteinExistence type="predicted"/>
<feature type="compositionally biased region" description="Polar residues" evidence="5">
    <location>
        <begin position="364"/>
        <end position="382"/>
    </location>
</feature>
<evidence type="ECO:0000313" key="8">
    <source>
        <dbReference type="EnsemblMetazoa" id="ASIC018151-PA"/>
    </source>
</evidence>
<evidence type="ECO:0000259" key="6">
    <source>
        <dbReference type="PROSITE" id="PS51081"/>
    </source>
</evidence>
<dbReference type="GO" id="GO:0008270">
    <property type="term" value="F:zinc ion binding"/>
    <property type="evidence" value="ECO:0007669"/>
    <property type="project" value="UniProtKB-KW"/>
</dbReference>
<dbReference type="VEuPathDB" id="VectorBase:ASIC018151"/>
<dbReference type="PANTHER" id="PTHR45877:SF2">
    <property type="entry name" value="E3 UBIQUITIN-PROTEIN LIGASE SINA-RELATED"/>
    <property type="match status" value="1"/>
</dbReference>
<dbReference type="EnsemblMetazoa" id="ASIC018151-RA">
    <property type="protein sequence ID" value="ASIC018151-PA"/>
    <property type="gene ID" value="ASIC018151"/>
</dbReference>
<dbReference type="InterPro" id="IPR013010">
    <property type="entry name" value="Znf_SIAH"/>
</dbReference>
<dbReference type="GO" id="GO:0031624">
    <property type="term" value="F:ubiquitin conjugating enzyme binding"/>
    <property type="evidence" value="ECO:0007669"/>
    <property type="project" value="TreeGrafter"/>
</dbReference>
<evidence type="ECO:0000256" key="5">
    <source>
        <dbReference type="SAM" id="MobiDB-lite"/>
    </source>
</evidence>
<dbReference type="PANTHER" id="PTHR45877">
    <property type="entry name" value="E3 UBIQUITIN-PROTEIN LIGASE SIAH2"/>
    <property type="match status" value="1"/>
</dbReference>
<keyword evidence="9" id="KW-1185">Reference proteome</keyword>
<feature type="domain" description="SIAH-type" evidence="6">
    <location>
        <begin position="63"/>
        <end position="126"/>
    </location>
</feature>
<dbReference type="EMBL" id="ATLV01023941">
    <property type="status" value="NOT_ANNOTATED_CDS"/>
    <property type="molecule type" value="Genomic_DNA"/>
</dbReference>
<dbReference type="InterPro" id="IPR004162">
    <property type="entry name" value="SINA-like_animal"/>
</dbReference>
<accession>A0A084WIQ4</accession>
<dbReference type="VEuPathDB" id="VectorBase:ASIS008947"/>